<dbReference type="KEGG" id="stur:STURON_00334"/>
<dbReference type="PATRIC" id="fig|216946.3.peg.334"/>
<evidence type="ECO:0000313" key="15">
    <source>
        <dbReference type="EMBL" id="AKU79580.1"/>
    </source>
</evidence>
<feature type="domain" description="Ribosomal RNA small subunit methyltransferase E PUA-like" evidence="14">
    <location>
        <begin position="16"/>
        <end position="62"/>
    </location>
</feature>
<dbReference type="Pfam" id="PF04452">
    <property type="entry name" value="Methyltrans_RNA"/>
    <property type="match status" value="1"/>
</dbReference>
<dbReference type="Gene3D" id="3.40.1280.10">
    <property type="match status" value="1"/>
</dbReference>
<evidence type="ECO:0000256" key="5">
    <source>
        <dbReference type="ARBA" id="ARBA00022490"/>
    </source>
</evidence>
<evidence type="ECO:0000313" key="16">
    <source>
        <dbReference type="Proteomes" id="UP000067243"/>
    </source>
</evidence>
<dbReference type="OrthoDB" id="9815641at2"/>
<dbReference type="SUPFAM" id="SSF88697">
    <property type="entry name" value="PUA domain-like"/>
    <property type="match status" value="1"/>
</dbReference>
<evidence type="ECO:0000256" key="12">
    <source>
        <dbReference type="PIRNR" id="PIRNR015601"/>
    </source>
</evidence>
<dbReference type="GO" id="GO:0005737">
    <property type="term" value="C:cytoplasm"/>
    <property type="evidence" value="ECO:0007669"/>
    <property type="project" value="UniProtKB-SubCell"/>
</dbReference>
<protein>
    <recommendedName>
        <fullName evidence="4 12">Ribosomal RNA small subunit methyltransferase E</fullName>
        <ecNumber evidence="3 12">2.1.1.193</ecNumber>
    </recommendedName>
</protein>
<evidence type="ECO:0000259" key="14">
    <source>
        <dbReference type="Pfam" id="PF20260"/>
    </source>
</evidence>
<evidence type="ECO:0000256" key="8">
    <source>
        <dbReference type="ARBA" id="ARBA00022679"/>
    </source>
</evidence>
<evidence type="ECO:0000256" key="6">
    <source>
        <dbReference type="ARBA" id="ARBA00022552"/>
    </source>
</evidence>
<keyword evidence="5 12" id="KW-0963">Cytoplasm</keyword>
<organism evidence="15 16">
    <name type="scientific">Spiroplasma turonicum</name>
    <dbReference type="NCBI Taxonomy" id="216946"/>
    <lineage>
        <taxon>Bacteria</taxon>
        <taxon>Bacillati</taxon>
        <taxon>Mycoplasmatota</taxon>
        <taxon>Mollicutes</taxon>
        <taxon>Entomoplasmatales</taxon>
        <taxon>Spiroplasmataceae</taxon>
        <taxon>Spiroplasma</taxon>
    </lineage>
</organism>
<name>A0A0K1P5Q2_9MOLU</name>
<comment type="catalytic activity">
    <reaction evidence="11 12">
        <text>uridine(1498) in 16S rRNA + S-adenosyl-L-methionine = N(3)-methyluridine(1498) in 16S rRNA + S-adenosyl-L-homocysteine + H(+)</text>
        <dbReference type="Rhea" id="RHEA:42920"/>
        <dbReference type="Rhea" id="RHEA-COMP:10283"/>
        <dbReference type="Rhea" id="RHEA-COMP:10284"/>
        <dbReference type="ChEBI" id="CHEBI:15378"/>
        <dbReference type="ChEBI" id="CHEBI:57856"/>
        <dbReference type="ChEBI" id="CHEBI:59789"/>
        <dbReference type="ChEBI" id="CHEBI:65315"/>
        <dbReference type="ChEBI" id="CHEBI:74502"/>
        <dbReference type="EC" id="2.1.1.193"/>
    </reaction>
</comment>
<dbReference type="InterPro" id="IPR046887">
    <property type="entry name" value="RsmE_PUA-like"/>
</dbReference>
<evidence type="ECO:0000256" key="10">
    <source>
        <dbReference type="ARBA" id="ARBA00025699"/>
    </source>
</evidence>
<dbReference type="PANTHER" id="PTHR30027">
    <property type="entry name" value="RIBOSOMAL RNA SMALL SUBUNIT METHYLTRANSFERASE E"/>
    <property type="match status" value="1"/>
</dbReference>
<comment type="function">
    <text evidence="10 12">Specifically methylates the N3 position of the uracil ring of uridine 1498 (m3U1498) in 16S rRNA. Acts on the fully assembled 30S ribosomal subunit.</text>
</comment>
<evidence type="ECO:0000259" key="13">
    <source>
        <dbReference type="Pfam" id="PF04452"/>
    </source>
</evidence>
<evidence type="ECO:0000256" key="11">
    <source>
        <dbReference type="ARBA" id="ARBA00047944"/>
    </source>
</evidence>
<dbReference type="RefSeq" id="WP_075048178.1">
    <property type="nucleotide sequence ID" value="NZ_CP012328.1"/>
</dbReference>
<dbReference type="NCBIfam" id="TIGR00046">
    <property type="entry name" value="RsmE family RNA methyltransferase"/>
    <property type="match status" value="1"/>
</dbReference>
<dbReference type="PIRSF" id="PIRSF015601">
    <property type="entry name" value="MTase_slr0722"/>
    <property type="match status" value="1"/>
</dbReference>
<evidence type="ECO:0000256" key="2">
    <source>
        <dbReference type="ARBA" id="ARBA00005528"/>
    </source>
</evidence>
<keyword evidence="7 12" id="KW-0489">Methyltransferase</keyword>
<keyword evidence="16" id="KW-1185">Reference proteome</keyword>
<comment type="subcellular location">
    <subcellularLocation>
        <location evidence="1 12">Cytoplasm</location>
    </subcellularLocation>
</comment>
<dbReference type="CDD" id="cd18084">
    <property type="entry name" value="RsmE-like"/>
    <property type="match status" value="1"/>
</dbReference>
<dbReference type="PANTHER" id="PTHR30027:SF3">
    <property type="entry name" value="16S RRNA (URACIL(1498)-N(3))-METHYLTRANSFERASE"/>
    <property type="match status" value="1"/>
</dbReference>
<sequence length="239" mass="27447">MYQFFNETKINDIFIITDKDYHHIKNVIKLKVNENVIIVFKEKKYLCKIIEFNNSECIVKIIDEIISNASNININLFLGVIREQKWDYALQKSTEIGVSNIYPVIFKRNVVKINNKDEEKKLIRWQSIVNNAAKQAKVLNIPNVKSVIYNVNDIIKQKSSLNLLCYENEEGTTLKNVLKGELNCKNINLIIGPEGGLDESEVIKLNNNGFKSVSLGNNILRAETAPLFALSCIKYEFDM</sequence>
<comment type="similarity">
    <text evidence="2 12">Belongs to the RNA methyltransferase RsmE family.</text>
</comment>
<dbReference type="AlphaFoldDB" id="A0A0K1P5Q2"/>
<dbReference type="InterPro" id="IPR029026">
    <property type="entry name" value="tRNA_m1G_MTases_N"/>
</dbReference>
<dbReference type="Gene3D" id="2.40.240.20">
    <property type="entry name" value="Hypothetical PUA domain-like, domain 1"/>
    <property type="match status" value="1"/>
</dbReference>
<dbReference type="EC" id="2.1.1.193" evidence="3 12"/>
<dbReference type="InterPro" id="IPR015947">
    <property type="entry name" value="PUA-like_sf"/>
</dbReference>
<gene>
    <name evidence="15" type="primary">rsmE</name>
    <name evidence="15" type="ORF">STURON_00334</name>
</gene>
<keyword evidence="8 12" id="KW-0808">Transferase</keyword>
<dbReference type="InterPro" id="IPR006700">
    <property type="entry name" value="RsmE"/>
</dbReference>
<evidence type="ECO:0000256" key="4">
    <source>
        <dbReference type="ARBA" id="ARBA00013673"/>
    </source>
</evidence>
<dbReference type="EMBL" id="CP012328">
    <property type="protein sequence ID" value="AKU79580.1"/>
    <property type="molecule type" value="Genomic_DNA"/>
</dbReference>
<keyword evidence="6 12" id="KW-0698">rRNA processing</keyword>
<dbReference type="STRING" id="216946.STURO_v1c03340"/>
<evidence type="ECO:0000256" key="9">
    <source>
        <dbReference type="ARBA" id="ARBA00022691"/>
    </source>
</evidence>
<dbReference type="GO" id="GO:0070475">
    <property type="term" value="P:rRNA base methylation"/>
    <property type="evidence" value="ECO:0007669"/>
    <property type="project" value="TreeGrafter"/>
</dbReference>
<reference evidence="15 16" key="1">
    <citation type="journal article" date="2015" name="Genome Announc.">
        <title>Complete Genome Sequence of Spiroplasma turonicum Strain Tab4cT, a Parasite of a Horse Fly, Haematopota sp. (Diptera: Tabanidae).</title>
        <authorList>
            <person name="Davis R.E."/>
            <person name="Shao J."/>
            <person name="Zhao Y."/>
            <person name="Gasparich G.E."/>
            <person name="Gaynor B.J."/>
            <person name="Donofrio N."/>
        </authorList>
    </citation>
    <scope>NUCLEOTIDE SEQUENCE [LARGE SCALE GENOMIC DNA]</scope>
    <source>
        <strain evidence="15 16">Tab4c</strain>
    </source>
</reference>
<evidence type="ECO:0000256" key="7">
    <source>
        <dbReference type="ARBA" id="ARBA00022603"/>
    </source>
</evidence>
<feature type="domain" description="Ribosomal RNA small subunit methyltransferase E methyltransferase" evidence="13">
    <location>
        <begin position="70"/>
        <end position="233"/>
    </location>
</feature>
<accession>A0A0K1P5Q2</accession>
<dbReference type="SUPFAM" id="SSF75217">
    <property type="entry name" value="alpha/beta knot"/>
    <property type="match status" value="1"/>
</dbReference>
<proteinExistence type="inferred from homology"/>
<keyword evidence="9 12" id="KW-0949">S-adenosyl-L-methionine</keyword>
<dbReference type="InterPro" id="IPR029028">
    <property type="entry name" value="Alpha/beta_knot_MTases"/>
</dbReference>
<dbReference type="GO" id="GO:0070042">
    <property type="term" value="F:rRNA (uridine-N3-)-methyltransferase activity"/>
    <property type="evidence" value="ECO:0007669"/>
    <property type="project" value="TreeGrafter"/>
</dbReference>
<evidence type="ECO:0000256" key="3">
    <source>
        <dbReference type="ARBA" id="ARBA00012328"/>
    </source>
</evidence>
<dbReference type="Proteomes" id="UP000067243">
    <property type="component" value="Chromosome"/>
</dbReference>
<dbReference type="InterPro" id="IPR046886">
    <property type="entry name" value="RsmE_MTase_dom"/>
</dbReference>
<evidence type="ECO:0000256" key="1">
    <source>
        <dbReference type="ARBA" id="ARBA00004496"/>
    </source>
</evidence>
<dbReference type="Pfam" id="PF20260">
    <property type="entry name" value="PUA_4"/>
    <property type="match status" value="1"/>
</dbReference>